<protein>
    <submittedName>
        <fullName evidence="1">Uncharacterized protein</fullName>
    </submittedName>
</protein>
<reference evidence="1 2" key="1">
    <citation type="submission" date="2019-08" db="EMBL/GenBank/DDBJ databases">
        <title>Genome of Phaeodactylibacter luteus.</title>
        <authorList>
            <person name="Bowman J.P."/>
        </authorList>
    </citation>
    <scope>NUCLEOTIDE SEQUENCE [LARGE SCALE GENOMIC DNA]</scope>
    <source>
        <strain evidence="1 2">KCTC 42180</strain>
    </source>
</reference>
<evidence type="ECO:0000313" key="2">
    <source>
        <dbReference type="Proteomes" id="UP000321580"/>
    </source>
</evidence>
<keyword evidence="2" id="KW-1185">Reference proteome</keyword>
<organism evidence="1 2">
    <name type="scientific">Phaeodactylibacter luteus</name>
    <dbReference type="NCBI Taxonomy" id="1564516"/>
    <lineage>
        <taxon>Bacteria</taxon>
        <taxon>Pseudomonadati</taxon>
        <taxon>Bacteroidota</taxon>
        <taxon>Saprospiria</taxon>
        <taxon>Saprospirales</taxon>
        <taxon>Haliscomenobacteraceae</taxon>
        <taxon>Phaeodactylibacter</taxon>
    </lineage>
</organism>
<accession>A0A5C6RGV4</accession>
<sequence>MSEYQYYEFYAIDKELTRKERKEVDNLSSRFSPTSRRAIFTYSYSSFRHDEESVLLKYFDFLLYLSNWGTKRIMYKIPKELVDYEEIKHYHSVYENFYADNGIRIFQKAKFIVIDINLSEEESNYWVEDESYLSSDLIGIRQDIIEGDYRALFIMWLHIKNLEYQSNQ</sequence>
<gene>
    <name evidence="1" type="ORF">FRY97_22040</name>
</gene>
<feature type="non-terminal residue" evidence="1">
    <location>
        <position position="168"/>
    </location>
</feature>
<name>A0A5C6RGV4_9BACT</name>
<dbReference type="EMBL" id="VOOR01000192">
    <property type="protein sequence ID" value="TXB53780.1"/>
    <property type="molecule type" value="Genomic_DNA"/>
</dbReference>
<proteinExistence type="predicted"/>
<comment type="caution">
    <text evidence="1">The sequence shown here is derived from an EMBL/GenBank/DDBJ whole genome shotgun (WGS) entry which is preliminary data.</text>
</comment>
<evidence type="ECO:0000313" key="1">
    <source>
        <dbReference type="EMBL" id="TXB53780.1"/>
    </source>
</evidence>
<dbReference type="Proteomes" id="UP000321580">
    <property type="component" value="Unassembled WGS sequence"/>
</dbReference>
<dbReference type="AlphaFoldDB" id="A0A5C6RGV4"/>